<evidence type="ECO:0000256" key="2">
    <source>
        <dbReference type="ARBA" id="ARBA00022679"/>
    </source>
</evidence>
<comment type="similarity">
    <text evidence="7">Belongs to the shikimate kinase family.</text>
</comment>
<organism evidence="8 9">
    <name type="scientific">Eggerthia catenaformis OT 569 = DSM 20559</name>
    <dbReference type="NCBI Taxonomy" id="999415"/>
    <lineage>
        <taxon>Bacteria</taxon>
        <taxon>Bacillati</taxon>
        <taxon>Bacillota</taxon>
        <taxon>Erysipelotrichia</taxon>
        <taxon>Erysipelotrichales</taxon>
        <taxon>Coprobacillaceae</taxon>
        <taxon>Eggerthia</taxon>
    </lineage>
</organism>
<keyword evidence="9" id="KW-1185">Reference proteome</keyword>
<feature type="binding site" evidence="7">
    <location>
        <position position="33"/>
    </location>
    <ligand>
        <name>substrate</name>
    </ligand>
</feature>
<keyword evidence="4 7" id="KW-0418">Kinase</keyword>
<dbReference type="GO" id="GO:0000287">
    <property type="term" value="F:magnesium ion binding"/>
    <property type="evidence" value="ECO:0007669"/>
    <property type="project" value="UniProtKB-UniRule"/>
</dbReference>
<keyword evidence="3 7" id="KW-0547">Nucleotide-binding</keyword>
<feature type="binding site" evidence="7">
    <location>
        <position position="115"/>
    </location>
    <ligand>
        <name>ATP</name>
        <dbReference type="ChEBI" id="CHEBI:30616"/>
    </ligand>
</feature>
<dbReference type="CDD" id="cd00464">
    <property type="entry name" value="SK"/>
    <property type="match status" value="1"/>
</dbReference>
<feature type="binding site" evidence="7">
    <location>
        <position position="148"/>
    </location>
    <ligand>
        <name>ATP</name>
        <dbReference type="ChEBI" id="CHEBI:30616"/>
    </ligand>
</feature>
<feature type="binding site" evidence="7">
    <location>
        <position position="78"/>
    </location>
    <ligand>
        <name>substrate</name>
    </ligand>
</feature>
<evidence type="ECO:0000256" key="5">
    <source>
        <dbReference type="ARBA" id="ARBA00022840"/>
    </source>
</evidence>
<comment type="caution">
    <text evidence="8">The sequence shown here is derived from an EMBL/GenBank/DDBJ whole genome shotgun (WGS) entry which is preliminary data.</text>
</comment>
<sequence length="173" mass="20148">MKNIILIGMMGCGKSTIGRMLAERISYQYIDMDTYLENKYHSTIPELFSVSELYFRDKETECCKDMGHTDNKIISTGGGVILREENMLYLKNNGLVFFIDRPVEMIINELNTDHRPLLKDGVFKLYDLEKERRSLYEKYADFIIRNDQLLIDVRDKIISLYGKSEGANHESGR</sequence>
<dbReference type="Proteomes" id="UP000011758">
    <property type="component" value="Unassembled WGS sequence"/>
</dbReference>
<dbReference type="STRING" id="999415.HMPREF9943_00606"/>
<proteinExistence type="inferred from homology"/>
<accession>M2NFR8</accession>
<comment type="catalytic activity">
    <reaction evidence="7">
        <text>shikimate + ATP = 3-phosphoshikimate + ADP + H(+)</text>
        <dbReference type="Rhea" id="RHEA:13121"/>
        <dbReference type="ChEBI" id="CHEBI:15378"/>
        <dbReference type="ChEBI" id="CHEBI:30616"/>
        <dbReference type="ChEBI" id="CHEBI:36208"/>
        <dbReference type="ChEBI" id="CHEBI:145989"/>
        <dbReference type="ChEBI" id="CHEBI:456216"/>
        <dbReference type="EC" id="2.7.1.71"/>
    </reaction>
</comment>
<keyword evidence="7" id="KW-0479">Metal-binding</keyword>
<dbReference type="SUPFAM" id="SSF52540">
    <property type="entry name" value="P-loop containing nucleoside triphosphate hydrolases"/>
    <property type="match status" value="1"/>
</dbReference>
<feature type="binding site" evidence="7">
    <location>
        <position position="15"/>
    </location>
    <ligand>
        <name>Mg(2+)</name>
        <dbReference type="ChEBI" id="CHEBI:18420"/>
    </ligand>
</feature>
<dbReference type="GO" id="GO:0005524">
    <property type="term" value="F:ATP binding"/>
    <property type="evidence" value="ECO:0007669"/>
    <property type="project" value="UniProtKB-UniRule"/>
</dbReference>
<keyword evidence="7" id="KW-0963">Cytoplasm</keyword>
<dbReference type="InterPro" id="IPR031322">
    <property type="entry name" value="Shikimate/glucono_kinase"/>
</dbReference>
<dbReference type="Gene3D" id="3.40.50.300">
    <property type="entry name" value="P-loop containing nucleotide triphosphate hydrolases"/>
    <property type="match status" value="1"/>
</dbReference>
<comment type="function">
    <text evidence="7">Catalyzes the specific phosphorylation of the 3-hydroxyl group of shikimic acid using ATP as a cosubstrate.</text>
</comment>
<dbReference type="RefSeq" id="WP_004801897.1">
    <property type="nucleotide sequence ID" value="NZ_AUGJ01000003.1"/>
</dbReference>
<dbReference type="GO" id="GO:0004765">
    <property type="term" value="F:shikimate kinase activity"/>
    <property type="evidence" value="ECO:0007669"/>
    <property type="project" value="UniProtKB-UniRule"/>
</dbReference>
<evidence type="ECO:0000313" key="8">
    <source>
        <dbReference type="EMBL" id="EMD17043.1"/>
    </source>
</evidence>
<comment type="pathway">
    <text evidence="7">Metabolic intermediate biosynthesis; chorismate biosynthesis; chorismate from D-erythrose 4-phosphate and phosphoenolpyruvate: step 5/7.</text>
</comment>
<dbReference type="HAMAP" id="MF_00109">
    <property type="entry name" value="Shikimate_kinase"/>
    <property type="match status" value="1"/>
</dbReference>
<dbReference type="PATRIC" id="fig|999415.3.peg.604"/>
<dbReference type="GO" id="GO:0005829">
    <property type="term" value="C:cytosol"/>
    <property type="evidence" value="ECO:0007669"/>
    <property type="project" value="TreeGrafter"/>
</dbReference>
<dbReference type="EMBL" id="AGEJ01000011">
    <property type="protein sequence ID" value="EMD17043.1"/>
    <property type="molecule type" value="Genomic_DNA"/>
</dbReference>
<dbReference type="Pfam" id="PF01202">
    <property type="entry name" value="SKI"/>
    <property type="match status" value="1"/>
</dbReference>
<dbReference type="GO" id="GO:0008652">
    <property type="term" value="P:amino acid biosynthetic process"/>
    <property type="evidence" value="ECO:0007669"/>
    <property type="project" value="UniProtKB-KW"/>
</dbReference>
<keyword evidence="7" id="KW-0460">Magnesium</keyword>
<reference evidence="8 9" key="1">
    <citation type="submission" date="2013-02" db="EMBL/GenBank/DDBJ databases">
        <title>The Genome Sequence of Lactobacillus catenaformis F0143.</title>
        <authorList>
            <consortium name="The Broad Institute Genome Sequencing Platform"/>
            <person name="Earl A."/>
            <person name="Ward D."/>
            <person name="Feldgarden M."/>
            <person name="Gevers D."/>
            <person name="Izard J."/>
            <person name="Blanton J.M."/>
            <person name="Mathney J."/>
            <person name="Dewhirst F.E."/>
            <person name="Young S.K."/>
            <person name="Zeng Q."/>
            <person name="Gargeya S."/>
            <person name="Fitzgerald M."/>
            <person name="Haas B."/>
            <person name="Abouelleil A."/>
            <person name="Alvarado L."/>
            <person name="Arachchi H.M."/>
            <person name="Berlin A."/>
            <person name="Chapman S.B."/>
            <person name="Gearin G."/>
            <person name="Goldberg J."/>
            <person name="Griggs A."/>
            <person name="Gujja S."/>
            <person name="Hansen M."/>
            <person name="Heiman D."/>
            <person name="Howarth C."/>
            <person name="Larimer J."/>
            <person name="Lui A."/>
            <person name="MacDonald P.J.P."/>
            <person name="McCowen C."/>
            <person name="Montmayeur A."/>
            <person name="Murphy C."/>
            <person name="Neiman D."/>
            <person name="Pearson M."/>
            <person name="Priest M."/>
            <person name="Roberts A."/>
            <person name="Saif S."/>
            <person name="Shea T."/>
            <person name="Sisk P."/>
            <person name="Stolte C."/>
            <person name="Sykes S."/>
            <person name="Wortman J."/>
            <person name="Nusbaum C."/>
            <person name="Birren B."/>
        </authorList>
    </citation>
    <scope>NUCLEOTIDE SEQUENCE [LARGE SCALE GENOMIC DNA]</scope>
    <source>
        <strain evidence="8 9">OT 569</strain>
    </source>
</reference>
<dbReference type="PANTHER" id="PTHR21087">
    <property type="entry name" value="SHIKIMATE KINASE"/>
    <property type="match status" value="1"/>
</dbReference>
<dbReference type="EC" id="2.7.1.71" evidence="7"/>
<dbReference type="AlphaFoldDB" id="M2NFR8"/>
<name>M2NFR8_9FIRM</name>
<dbReference type="eggNOG" id="COG0703">
    <property type="taxonomic scope" value="Bacteria"/>
</dbReference>
<evidence type="ECO:0000256" key="1">
    <source>
        <dbReference type="ARBA" id="ARBA00022605"/>
    </source>
</evidence>
<feature type="binding site" evidence="7">
    <location>
        <position position="56"/>
    </location>
    <ligand>
        <name>substrate</name>
    </ligand>
</feature>
<keyword evidence="6 7" id="KW-0057">Aromatic amino acid biosynthesis</keyword>
<evidence type="ECO:0000256" key="3">
    <source>
        <dbReference type="ARBA" id="ARBA00022741"/>
    </source>
</evidence>
<dbReference type="GO" id="GO:0009423">
    <property type="term" value="P:chorismate biosynthetic process"/>
    <property type="evidence" value="ECO:0007669"/>
    <property type="project" value="UniProtKB-UniRule"/>
</dbReference>
<dbReference type="GO" id="GO:0009073">
    <property type="term" value="P:aromatic amino acid family biosynthetic process"/>
    <property type="evidence" value="ECO:0007669"/>
    <property type="project" value="UniProtKB-KW"/>
</dbReference>
<comment type="subunit">
    <text evidence="7">Monomer.</text>
</comment>
<comment type="subcellular location">
    <subcellularLocation>
        <location evidence="7">Cytoplasm</location>
    </subcellularLocation>
</comment>
<evidence type="ECO:0000256" key="4">
    <source>
        <dbReference type="ARBA" id="ARBA00022777"/>
    </source>
</evidence>
<feature type="binding site" evidence="7">
    <location>
        <position position="132"/>
    </location>
    <ligand>
        <name>substrate</name>
    </ligand>
</feature>
<keyword evidence="1 7" id="KW-0028">Amino-acid biosynthesis</keyword>
<keyword evidence="2 7" id="KW-0808">Transferase</keyword>
<gene>
    <name evidence="7" type="primary">aroK</name>
    <name evidence="8" type="ORF">HMPREF9943_00606</name>
</gene>
<evidence type="ECO:0000313" key="9">
    <source>
        <dbReference type="Proteomes" id="UP000011758"/>
    </source>
</evidence>
<feature type="binding site" evidence="7">
    <location>
        <begin position="11"/>
        <end position="16"/>
    </location>
    <ligand>
        <name>ATP</name>
        <dbReference type="ChEBI" id="CHEBI:30616"/>
    </ligand>
</feature>
<evidence type="ECO:0000256" key="6">
    <source>
        <dbReference type="ARBA" id="ARBA00023141"/>
    </source>
</evidence>
<dbReference type="PRINTS" id="PR01100">
    <property type="entry name" value="SHIKIMTKNASE"/>
</dbReference>
<dbReference type="InterPro" id="IPR000623">
    <property type="entry name" value="Shikimate_kinase/TSH1"/>
</dbReference>
<keyword evidence="5 7" id="KW-0067">ATP-binding</keyword>
<dbReference type="InterPro" id="IPR027417">
    <property type="entry name" value="P-loop_NTPase"/>
</dbReference>
<comment type="cofactor">
    <cofactor evidence="7">
        <name>Mg(2+)</name>
        <dbReference type="ChEBI" id="CHEBI:18420"/>
    </cofactor>
    <text evidence="7">Binds 1 Mg(2+) ion per subunit.</text>
</comment>
<dbReference type="PANTHER" id="PTHR21087:SF16">
    <property type="entry name" value="SHIKIMATE KINASE 1, CHLOROPLASTIC"/>
    <property type="match status" value="1"/>
</dbReference>
<protein>
    <recommendedName>
        <fullName evidence="7">Shikimate kinase</fullName>
        <shortName evidence="7">SK</shortName>
        <ecNumber evidence="7">2.7.1.71</ecNumber>
    </recommendedName>
</protein>
<evidence type="ECO:0000256" key="7">
    <source>
        <dbReference type="HAMAP-Rule" id="MF_00109"/>
    </source>
</evidence>
<dbReference type="OrthoDB" id="9800332at2"/>
<dbReference type="UniPathway" id="UPA00053">
    <property type="reaction ID" value="UER00088"/>
</dbReference>